<dbReference type="EMBL" id="LVJE01000008">
    <property type="protein sequence ID" value="OAB29431.1"/>
    <property type="molecule type" value="Genomic_DNA"/>
</dbReference>
<proteinExistence type="predicted"/>
<feature type="domain" description="YdbS-like PH" evidence="2">
    <location>
        <begin position="89"/>
        <end position="164"/>
    </location>
</feature>
<keyword evidence="1" id="KW-0812">Transmembrane</keyword>
<dbReference type="Pfam" id="PF03703">
    <property type="entry name" value="bPH_2"/>
    <property type="match status" value="1"/>
</dbReference>
<feature type="transmembrane region" description="Helical" evidence="1">
    <location>
        <begin position="32"/>
        <end position="51"/>
    </location>
</feature>
<evidence type="ECO:0000313" key="4">
    <source>
        <dbReference type="Proteomes" id="UP000077164"/>
    </source>
</evidence>
<reference evidence="3 4" key="1">
    <citation type="submission" date="2016-03" db="EMBL/GenBank/DDBJ databases">
        <title>Draft genome sequence of Flavobacterium fryxellicola DSM 16209.</title>
        <authorList>
            <person name="Shin S.-K."/>
            <person name="Yi H."/>
        </authorList>
    </citation>
    <scope>NUCLEOTIDE SEQUENCE [LARGE SCALE GENOMIC DNA]</scope>
    <source>
        <strain evidence="3 4">DSM 16209</strain>
    </source>
</reference>
<evidence type="ECO:0000259" key="2">
    <source>
        <dbReference type="Pfam" id="PF03703"/>
    </source>
</evidence>
<dbReference type="PANTHER" id="PTHR34473">
    <property type="entry name" value="UPF0699 TRANSMEMBRANE PROTEIN YDBS"/>
    <property type="match status" value="1"/>
</dbReference>
<dbReference type="InterPro" id="IPR005182">
    <property type="entry name" value="YdbS-like_PH"/>
</dbReference>
<keyword evidence="1" id="KW-1133">Transmembrane helix</keyword>
<accession>A0A167YHV1</accession>
<dbReference type="OrthoDB" id="1524472at2"/>
<organism evidence="3 4">
    <name type="scientific">Flavobacterium fryxellicola</name>
    <dbReference type="NCBI Taxonomy" id="249352"/>
    <lineage>
        <taxon>Bacteria</taxon>
        <taxon>Pseudomonadati</taxon>
        <taxon>Bacteroidota</taxon>
        <taxon>Flavobacteriia</taxon>
        <taxon>Flavobacteriales</taxon>
        <taxon>Flavobacteriaceae</taxon>
        <taxon>Flavobacterium</taxon>
    </lineage>
</organism>
<gene>
    <name evidence="3" type="ORF">FBFR_03910</name>
</gene>
<protein>
    <recommendedName>
        <fullName evidence="2">YdbS-like PH domain-containing protein</fullName>
    </recommendedName>
</protein>
<dbReference type="PANTHER" id="PTHR34473:SF3">
    <property type="entry name" value="TRANSMEMBRANE PROTEIN-RELATED"/>
    <property type="match status" value="1"/>
</dbReference>
<evidence type="ECO:0000256" key="1">
    <source>
        <dbReference type="SAM" id="Phobius"/>
    </source>
</evidence>
<dbReference type="RefSeq" id="WP_066077378.1">
    <property type="nucleotide sequence ID" value="NZ_FRDK01000006.1"/>
</dbReference>
<sequence>MENFTNDTIDTSQLPKFEEVAFTGLHPKYFKVVLINLLIVIGLLILVPSLVSILKPELFSGRIWMILGIVIPIVSTLIVAFSIIGFKKKGFAFRNHDVLFRHGIIATNTIVIPYNRVQHVALHEGLVSRYFGLAKIEIFTAGGSSSDIEIPGIEKEQAENIKQLLMGKIQKQL</sequence>
<dbReference type="Proteomes" id="UP000077164">
    <property type="component" value="Unassembled WGS sequence"/>
</dbReference>
<dbReference type="STRING" id="249352.SAMN05444395_10643"/>
<dbReference type="AlphaFoldDB" id="A0A167YHV1"/>
<evidence type="ECO:0000313" key="3">
    <source>
        <dbReference type="EMBL" id="OAB29431.1"/>
    </source>
</evidence>
<feature type="transmembrane region" description="Helical" evidence="1">
    <location>
        <begin position="63"/>
        <end position="86"/>
    </location>
</feature>
<keyword evidence="4" id="KW-1185">Reference proteome</keyword>
<comment type="caution">
    <text evidence="3">The sequence shown here is derived from an EMBL/GenBank/DDBJ whole genome shotgun (WGS) entry which is preliminary data.</text>
</comment>
<name>A0A167YHV1_9FLAO</name>
<keyword evidence="1" id="KW-0472">Membrane</keyword>